<protein>
    <submittedName>
        <fullName evidence="1">Uncharacterized protein</fullName>
    </submittedName>
</protein>
<dbReference type="EMBL" id="LAZR01051510">
    <property type="protein sequence ID" value="KKK84996.1"/>
    <property type="molecule type" value="Genomic_DNA"/>
</dbReference>
<proteinExistence type="predicted"/>
<sequence length="170" mass="20917">MIQQFNNNRKFITRYVDLNRLLLIIRDRGYHQYLITKSLTSEQKEIYITNMYKNELKNFLNKLDEQHNLSWYFKELEELIEPTVYLVKECFEPFENFRSSRYSSACYYLLSKIKKLQRIKIPLDPFFRIISKSKFNIIDHTKRIEDNLDYQAFIKKFPNFEFIEMDSVNY</sequence>
<gene>
    <name evidence="1" type="ORF">LCGC14_2777730</name>
</gene>
<comment type="caution">
    <text evidence="1">The sequence shown here is derived from an EMBL/GenBank/DDBJ whole genome shotgun (WGS) entry which is preliminary data.</text>
</comment>
<reference evidence="1" key="1">
    <citation type="journal article" date="2015" name="Nature">
        <title>Complex archaea that bridge the gap between prokaryotes and eukaryotes.</title>
        <authorList>
            <person name="Spang A."/>
            <person name="Saw J.H."/>
            <person name="Jorgensen S.L."/>
            <person name="Zaremba-Niedzwiedzka K."/>
            <person name="Martijn J."/>
            <person name="Lind A.E."/>
            <person name="van Eijk R."/>
            <person name="Schleper C."/>
            <person name="Guy L."/>
            <person name="Ettema T.J."/>
        </authorList>
    </citation>
    <scope>NUCLEOTIDE SEQUENCE</scope>
</reference>
<dbReference type="AlphaFoldDB" id="A0A0F9BKV0"/>
<evidence type="ECO:0000313" key="1">
    <source>
        <dbReference type="EMBL" id="KKK84996.1"/>
    </source>
</evidence>
<accession>A0A0F9BKV0</accession>
<organism evidence="1">
    <name type="scientific">marine sediment metagenome</name>
    <dbReference type="NCBI Taxonomy" id="412755"/>
    <lineage>
        <taxon>unclassified sequences</taxon>
        <taxon>metagenomes</taxon>
        <taxon>ecological metagenomes</taxon>
    </lineage>
</organism>
<name>A0A0F9BKV0_9ZZZZ</name>